<dbReference type="Pfam" id="PF04782">
    <property type="entry name" value="DUF632"/>
    <property type="match status" value="1"/>
</dbReference>
<name>A0A8X8X5F0_SALSN</name>
<feature type="region of interest" description="Disordered" evidence="2">
    <location>
        <begin position="55"/>
        <end position="85"/>
    </location>
</feature>
<dbReference type="InterPro" id="IPR006867">
    <property type="entry name" value="DUF632"/>
</dbReference>
<feature type="domain" description="DUF630" evidence="4">
    <location>
        <begin position="137"/>
        <end position="191"/>
    </location>
</feature>
<feature type="region of interest" description="Disordered" evidence="2">
    <location>
        <begin position="121"/>
        <end position="145"/>
    </location>
</feature>
<reference evidence="5" key="2">
    <citation type="submission" date="2020-08" db="EMBL/GenBank/DDBJ databases">
        <title>Plant Genome Project.</title>
        <authorList>
            <person name="Zhang R.-G."/>
        </authorList>
    </citation>
    <scope>NUCLEOTIDE SEQUENCE</scope>
    <source>
        <strain evidence="5">Huo1</strain>
        <tissue evidence="5">Leaf</tissue>
    </source>
</reference>
<evidence type="ECO:0008006" key="7">
    <source>
        <dbReference type="Google" id="ProtNLM"/>
    </source>
</evidence>
<dbReference type="EMBL" id="PNBA02000012">
    <property type="protein sequence ID" value="KAG6406023.1"/>
    <property type="molecule type" value="Genomic_DNA"/>
</dbReference>
<sequence>MQSHNSDSPGIGESHYPSSGSQYPTSIAVDMGGLVGYGAWGWGISPTWWENHVPHPSSVRPPDQQSSIRDARTGPSASGSRAGMSAQAKVLSGNLMLQRQKQLIELKGQLGLPISDDELEAAGDASVAADSEDDTDGSKTDDLPLVSRCRERRDLIRAAANHRYALAAAHVSYFRSLKDVGDALRSFIDDELVATSASPSPSPLSKLDSECHGCESVHLHDYDEDEEEEDSHLCITDSSTDDGSDPEDHRHHDNHVEKSPSNYSGNVYYMKKSAPPPLPTKTPVAPQPHRGLSDPYWNPTSGYVGDGAYFTIPPEKKTPPPPSPNSSAMEFFNRFDAFDVFNGEYVGLISSGDHENTFSSISPNSSKVRVKGGISKLGGETEHIACREPFKGKRVTKCTSKSVPLRNGEGSSRSVLLRGSEKRKKSPLALQRSVECVNQCSSMKKKKGACCELERKSSGNAGSSRLSNETMLSTGEARDLRDVVAEIRDNFEIASGYGKEVAMMLEAGKVPYRPSFLKVILSRILYLTVPWLTFMDSSSISSLTFASRSVKMAKLYFDNVGKEFGAKFGSLSSTLDKIYAWEKKLYKKDEENLRIMYEKQRMKLNVVDEVGAEPTKVYAAEVSALRLLMELDVCVKEIDVISSRIQKLRDEELQPKTIALIRGMTGMWDTMLGCHQKQCEAISKSKMQNLRVKTGSQRSTITNLEKELRAWRRHFNDWIFFQKLFVESLNGWLQQFHQHELEATPYIPTPYSPGQLGAPPVFVICNDWHKAMEAISDRRMSNAMNAFTDGLQKLRGKKDEEVHQRLKAEHVLKNYQKLMRTHRIEMQRMKHGLDGSKLNDVKLNLDCLKQRLAEERTKHNNAKNLAQTAACGSLQGGLIPIFKELENFTMKALKSHQHIRLQHPILQQR</sequence>
<accession>A0A8X8X5F0</accession>
<feature type="region of interest" description="Disordered" evidence="2">
    <location>
        <begin position="221"/>
        <end position="289"/>
    </location>
</feature>
<feature type="compositionally biased region" description="Basic and acidic residues" evidence="2">
    <location>
        <begin position="246"/>
        <end position="258"/>
    </location>
</feature>
<dbReference type="InterPro" id="IPR006868">
    <property type="entry name" value="DUF630"/>
</dbReference>
<evidence type="ECO:0000313" key="5">
    <source>
        <dbReference type="EMBL" id="KAG6406023.1"/>
    </source>
</evidence>
<dbReference type="Proteomes" id="UP000298416">
    <property type="component" value="Unassembled WGS sequence"/>
</dbReference>
<evidence type="ECO:0000256" key="1">
    <source>
        <dbReference type="SAM" id="Coils"/>
    </source>
</evidence>
<evidence type="ECO:0000259" key="4">
    <source>
        <dbReference type="Pfam" id="PF04783"/>
    </source>
</evidence>
<dbReference type="PANTHER" id="PTHR21450:SF2">
    <property type="entry name" value="FAMILY PROTEIN, PUTATIVE (DUF630 AND DUF632)-RELATED"/>
    <property type="match status" value="1"/>
</dbReference>
<organism evidence="5">
    <name type="scientific">Salvia splendens</name>
    <name type="common">Scarlet sage</name>
    <dbReference type="NCBI Taxonomy" id="180675"/>
    <lineage>
        <taxon>Eukaryota</taxon>
        <taxon>Viridiplantae</taxon>
        <taxon>Streptophyta</taxon>
        <taxon>Embryophyta</taxon>
        <taxon>Tracheophyta</taxon>
        <taxon>Spermatophyta</taxon>
        <taxon>Magnoliopsida</taxon>
        <taxon>eudicotyledons</taxon>
        <taxon>Gunneridae</taxon>
        <taxon>Pentapetalae</taxon>
        <taxon>asterids</taxon>
        <taxon>lamiids</taxon>
        <taxon>Lamiales</taxon>
        <taxon>Lamiaceae</taxon>
        <taxon>Nepetoideae</taxon>
        <taxon>Mentheae</taxon>
        <taxon>Salviinae</taxon>
        <taxon>Salvia</taxon>
        <taxon>Salvia subgen. Calosphace</taxon>
        <taxon>core Calosphace</taxon>
    </lineage>
</organism>
<feature type="region of interest" description="Disordered" evidence="2">
    <location>
        <begin position="1"/>
        <end position="23"/>
    </location>
</feature>
<comment type="caution">
    <text evidence="5">The sequence shown here is derived from an EMBL/GenBank/DDBJ whole genome shotgun (WGS) entry which is preliminary data.</text>
</comment>
<dbReference type="Pfam" id="PF04783">
    <property type="entry name" value="DUF630"/>
    <property type="match status" value="1"/>
</dbReference>
<evidence type="ECO:0000259" key="3">
    <source>
        <dbReference type="Pfam" id="PF04782"/>
    </source>
</evidence>
<protein>
    <recommendedName>
        <fullName evidence="7">DUF632 domain-containing protein</fullName>
    </recommendedName>
</protein>
<dbReference type="AlphaFoldDB" id="A0A8X8X5F0"/>
<feature type="region of interest" description="Disordered" evidence="2">
    <location>
        <begin position="401"/>
        <end position="424"/>
    </location>
</feature>
<feature type="domain" description="DUF632" evidence="3">
    <location>
        <begin position="480"/>
        <end position="791"/>
    </location>
</feature>
<proteinExistence type="predicted"/>
<evidence type="ECO:0000256" key="2">
    <source>
        <dbReference type="SAM" id="MobiDB-lite"/>
    </source>
</evidence>
<gene>
    <name evidence="5" type="ORF">SASPL_133619</name>
</gene>
<feature type="coiled-coil region" evidence="1">
    <location>
        <begin position="838"/>
        <end position="865"/>
    </location>
</feature>
<keyword evidence="6" id="KW-1185">Reference proteome</keyword>
<dbReference type="PANTHER" id="PTHR21450">
    <property type="entry name" value="PROTEIN ALTERED PHOSPHATE STARVATION RESPONSE 1"/>
    <property type="match status" value="1"/>
</dbReference>
<feature type="compositionally biased region" description="Basic and acidic residues" evidence="2">
    <location>
        <begin position="136"/>
        <end position="145"/>
    </location>
</feature>
<keyword evidence="1" id="KW-0175">Coiled coil</keyword>
<evidence type="ECO:0000313" key="6">
    <source>
        <dbReference type="Proteomes" id="UP000298416"/>
    </source>
</evidence>
<reference evidence="5" key="1">
    <citation type="submission" date="2018-01" db="EMBL/GenBank/DDBJ databases">
        <authorList>
            <person name="Mao J.F."/>
        </authorList>
    </citation>
    <scope>NUCLEOTIDE SEQUENCE</scope>
    <source>
        <strain evidence="5">Huo1</strain>
        <tissue evidence="5">Leaf</tissue>
    </source>
</reference>